<protein>
    <submittedName>
        <fullName evidence="1">Outer membrane porin</fullName>
    </submittedName>
</protein>
<organism evidence="1">
    <name type="scientific">mine drainage metagenome</name>
    <dbReference type="NCBI Taxonomy" id="410659"/>
    <lineage>
        <taxon>unclassified sequences</taxon>
        <taxon>metagenomes</taxon>
        <taxon>ecological metagenomes</taxon>
    </lineage>
</organism>
<reference evidence="1" key="2">
    <citation type="journal article" date="2014" name="ISME J.">
        <title>Microbial stratification in low pH oxic and suboxic macroscopic growths along an acid mine drainage.</title>
        <authorList>
            <person name="Mendez-Garcia C."/>
            <person name="Mesa V."/>
            <person name="Sprenger R.R."/>
            <person name="Richter M."/>
            <person name="Diez M.S."/>
            <person name="Solano J."/>
            <person name="Bargiela R."/>
            <person name="Golyshina O.V."/>
            <person name="Manteca A."/>
            <person name="Ramos J.L."/>
            <person name="Gallego J.R."/>
            <person name="Llorente I."/>
            <person name="Martins Dos Santos V.A."/>
            <person name="Jensen O.N."/>
            <person name="Pelaez A.I."/>
            <person name="Sanchez J."/>
            <person name="Ferrer M."/>
        </authorList>
    </citation>
    <scope>NUCLEOTIDE SEQUENCE</scope>
</reference>
<dbReference type="InterPro" id="IPR023614">
    <property type="entry name" value="Porin_dom_sf"/>
</dbReference>
<sequence>LSDIFTQGHIDGQLRTYYFSRLYDTSAVPDASAFSGAALINMQSGTFGGGFSLGASFLTANSFGTQSNNPAEIDSTLMGLMGRHESVSALGQAYVQYQNELMQVRAGYQYLNTPWEGQSDSRVLPASYNAVSAVFKPAKGWDVYALRSFEWKSRTSGAYYADNLYYPPTYNGDGMYGGLGGLPATAHQSNGTWALGTSYGVEGFKGQAWYYNFLNFARMGYFEGSYTFKTGTGFDPFVGAQYVDESGSGNNFLVTNSTALFGVPGSKVKSSTWGVTGGVIIPHGRIDLGYNKVASEAGAVGGGAIISPYTAAYATDPLYTTSMIRGLVEMGPGHAWKAKVTYNVLPNLQVIAAYAKYTTLYRGNSHDVYFDVIYNLSGYLKGLTLRNRWERSVGGWNLNPGNKPF</sequence>
<comment type="caution">
    <text evidence="1">The sequence shown here is derived from an EMBL/GenBank/DDBJ whole genome shotgun (WGS) entry which is preliminary data.</text>
</comment>
<gene>
    <name evidence="1" type="ORF">B2A_02350</name>
</gene>
<dbReference type="EMBL" id="AUZZ01001609">
    <property type="protein sequence ID" value="EQD63431.1"/>
    <property type="molecule type" value="Genomic_DNA"/>
</dbReference>
<feature type="non-terminal residue" evidence="1">
    <location>
        <position position="405"/>
    </location>
</feature>
<feature type="non-terminal residue" evidence="1">
    <location>
        <position position="1"/>
    </location>
</feature>
<reference evidence="1" key="1">
    <citation type="submission" date="2013-08" db="EMBL/GenBank/DDBJ databases">
        <authorList>
            <person name="Mendez C."/>
            <person name="Richter M."/>
            <person name="Ferrer M."/>
            <person name="Sanchez J."/>
        </authorList>
    </citation>
    <scope>NUCLEOTIDE SEQUENCE</scope>
</reference>
<evidence type="ECO:0000313" key="1">
    <source>
        <dbReference type="EMBL" id="EQD63431.1"/>
    </source>
</evidence>
<name>T1AS82_9ZZZZ</name>
<proteinExistence type="predicted"/>
<dbReference type="AlphaFoldDB" id="T1AS82"/>
<dbReference type="Gene3D" id="2.40.160.10">
    <property type="entry name" value="Porin"/>
    <property type="match status" value="1"/>
</dbReference>
<accession>T1AS82</accession>